<sequence length="732" mass="71843">MYRACVLGLFLSLVACKEKAPGEGAIRVSVKYGTYVPACLRVSARDAQGHEARTDIPREKFQNPEAREVRVAVFRKPEWDRELSLEVSSYRAASGQECAGDLVEKRTSAAPIPVPRGEFAIFDAVLEAQDQDGDSFIALPGLAQADCDDVRKDVYPGAPEQCSVNVDFDCDGLKGCQDAKCVDKACDDGNACTTGDQCNGALCQGQAVQCQKPTGVCFTGAVCNPTTGQCDNVLAPPETVCNDQDPCTVNDTCGPQGQCSGQSKSCNAPPTACFEASGTCDAVSGECRYPSKPAATECSDEDACTVNDQCNGNGMCGGLATPCQPSSTCFRITSGCVALGNCTEAVDPAKVNTACQKGNGQSGVCRVSDGACSSFPYVPSNFDPDTIPDANIGTLTTSGAVTFDSTPGAMNPWEPPGRVTASPPITVIAQANGAPDAVVLAVRSVNLGGDLKLVGTRPVILAVYGDATLNHHILANSVLGASSGPGSNQACGARQGVDGTLSGEGGGGGGGGGATAGASGGKGYSSGATGGGAGSQSPSVRVPLVGGCPGGKGGGTGGLGGTGGGAIQISVSGTLTVGKKVTASGGAGVGGNASTSAAGGGGGGGSGGQVTLEALRLVLSNSAQLTANGGGGGEGGGTYQGGKDGDDGYTSSGDPAMGGQGKALLGGNGGTGGASAGPLPVEGSVGTNDAIGGGGGGGGGGAVGFIHLRAVRPCEIHTSSVRSPEPVLQCPL</sequence>
<feature type="compositionally biased region" description="Gly residues" evidence="1">
    <location>
        <begin position="502"/>
        <end position="534"/>
    </location>
</feature>
<name>A0A1H7SY35_STIAU</name>
<feature type="region of interest" description="Disordered" evidence="1">
    <location>
        <begin position="626"/>
        <end position="693"/>
    </location>
</feature>
<reference evidence="3" key="1">
    <citation type="submission" date="2016-10" db="EMBL/GenBank/DDBJ databases">
        <authorList>
            <person name="Varghese N."/>
            <person name="Submissions S."/>
        </authorList>
    </citation>
    <scope>NUCLEOTIDE SEQUENCE [LARGE SCALE GENOMIC DNA]</scope>
    <source>
        <strain evidence="3">DSM 17044</strain>
    </source>
</reference>
<organism evidence="2 3">
    <name type="scientific">Stigmatella aurantiaca</name>
    <dbReference type="NCBI Taxonomy" id="41"/>
    <lineage>
        <taxon>Bacteria</taxon>
        <taxon>Pseudomonadati</taxon>
        <taxon>Myxococcota</taxon>
        <taxon>Myxococcia</taxon>
        <taxon>Myxococcales</taxon>
        <taxon>Cystobacterineae</taxon>
        <taxon>Archangiaceae</taxon>
        <taxon>Stigmatella</taxon>
    </lineage>
</organism>
<dbReference type="OrthoDB" id="5504420at2"/>
<evidence type="ECO:0000313" key="3">
    <source>
        <dbReference type="Proteomes" id="UP000182719"/>
    </source>
</evidence>
<dbReference type="PROSITE" id="PS51257">
    <property type="entry name" value="PROKAR_LIPOPROTEIN"/>
    <property type="match status" value="1"/>
</dbReference>
<feature type="compositionally biased region" description="Gly residues" evidence="1">
    <location>
        <begin position="656"/>
        <end position="675"/>
    </location>
</feature>
<feature type="region of interest" description="Disordered" evidence="1">
    <location>
        <begin position="484"/>
        <end position="544"/>
    </location>
</feature>
<evidence type="ECO:0000313" key="2">
    <source>
        <dbReference type="EMBL" id="SEL76884.1"/>
    </source>
</evidence>
<accession>A0A1H7SY35</accession>
<dbReference type="AlphaFoldDB" id="A0A1H7SY35"/>
<protein>
    <submittedName>
        <fullName evidence="2">Uncharacterized protein</fullName>
    </submittedName>
</protein>
<dbReference type="EMBL" id="FOAP01000008">
    <property type="protein sequence ID" value="SEL76884.1"/>
    <property type="molecule type" value="Genomic_DNA"/>
</dbReference>
<gene>
    <name evidence="2" type="ORF">SAMN05444354_108169</name>
</gene>
<evidence type="ECO:0000256" key="1">
    <source>
        <dbReference type="SAM" id="MobiDB-lite"/>
    </source>
</evidence>
<proteinExistence type="predicted"/>
<dbReference type="RefSeq" id="WP_075007546.1">
    <property type="nucleotide sequence ID" value="NZ_FOAP01000008.1"/>
</dbReference>
<feature type="compositionally biased region" description="Gly residues" evidence="1">
    <location>
        <begin position="628"/>
        <end position="642"/>
    </location>
</feature>
<keyword evidence="3" id="KW-1185">Reference proteome</keyword>
<dbReference type="Proteomes" id="UP000182719">
    <property type="component" value="Unassembled WGS sequence"/>
</dbReference>